<gene>
    <name evidence="1" type="ORF">L1987_19413</name>
</gene>
<evidence type="ECO:0000313" key="2">
    <source>
        <dbReference type="Proteomes" id="UP001056120"/>
    </source>
</evidence>
<comment type="caution">
    <text evidence="1">The sequence shown here is derived from an EMBL/GenBank/DDBJ whole genome shotgun (WGS) entry which is preliminary data.</text>
</comment>
<dbReference type="Proteomes" id="UP001056120">
    <property type="component" value="Linkage Group LG07"/>
</dbReference>
<organism evidence="1 2">
    <name type="scientific">Smallanthus sonchifolius</name>
    <dbReference type="NCBI Taxonomy" id="185202"/>
    <lineage>
        <taxon>Eukaryota</taxon>
        <taxon>Viridiplantae</taxon>
        <taxon>Streptophyta</taxon>
        <taxon>Embryophyta</taxon>
        <taxon>Tracheophyta</taxon>
        <taxon>Spermatophyta</taxon>
        <taxon>Magnoliopsida</taxon>
        <taxon>eudicotyledons</taxon>
        <taxon>Gunneridae</taxon>
        <taxon>Pentapetalae</taxon>
        <taxon>asterids</taxon>
        <taxon>campanulids</taxon>
        <taxon>Asterales</taxon>
        <taxon>Asteraceae</taxon>
        <taxon>Asteroideae</taxon>
        <taxon>Heliantheae alliance</taxon>
        <taxon>Millerieae</taxon>
        <taxon>Smallanthus</taxon>
    </lineage>
</organism>
<reference evidence="1 2" key="2">
    <citation type="journal article" date="2022" name="Mol. Ecol. Resour.">
        <title>The genomes of chicory, endive, great burdock and yacon provide insights into Asteraceae paleo-polyploidization history and plant inulin production.</title>
        <authorList>
            <person name="Fan W."/>
            <person name="Wang S."/>
            <person name="Wang H."/>
            <person name="Wang A."/>
            <person name="Jiang F."/>
            <person name="Liu H."/>
            <person name="Zhao H."/>
            <person name="Xu D."/>
            <person name="Zhang Y."/>
        </authorList>
    </citation>
    <scope>NUCLEOTIDE SEQUENCE [LARGE SCALE GENOMIC DNA]</scope>
    <source>
        <strain evidence="2">cv. Yunnan</strain>
        <tissue evidence="1">Leaves</tissue>
    </source>
</reference>
<accession>A0ACB9INL3</accession>
<name>A0ACB9INL3_9ASTR</name>
<dbReference type="EMBL" id="CM042024">
    <property type="protein sequence ID" value="KAI3809813.1"/>
    <property type="molecule type" value="Genomic_DNA"/>
</dbReference>
<reference evidence="2" key="1">
    <citation type="journal article" date="2022" name="Mol. Ecol. Resour.">
        <title>The genomes of chicory, endive, great burdock and yacon provide insights into Asteraceae palaeo-polyploidization history and plant inulin production.</title>
        <authorList>
            <person name="Fan W."/>
            <person name="Wang S."/>
            <person name="Wang H."/>
            <person name="Wang A."/>
            <person name="Jiang F."/>
            <person name="Liu H."/>
            <person name="Zhao H."/>
            <person name="Xu D."/>
            <person name="Zhang Y."/>
        </authorList>
    </citation>
    <scope>NUCLEOTIDE SEQUENCE [LARGE SCALE GENOMIC DNA]</scope>
    <source>
        <strain evidence="2">cv. Yunnan</strain>
    </source>
</reference>
<evidence type="ECO:0000313" key="1">
    <source>
        <dbReference type="EMBL" id="KAI3809813.1"/>
    </source>
</evidence>
<keyword evidence="2" id="KW-1185">Reference proteome</keyword>
<sequence length="174" mass="19673">MVLREAWTKSQQSTRDVSASAKIGKILGERLLVNDIPAVSIVYKKDQRYHGKVRAFIDSVREAGIHGWSPLGRAISLGPPSDHWTRFIDYMLQGLINYVFTHKVINLLLFQGVSSNVVRTTKSSVSNHSISFKHLIVPCFSPLATSYFCFHCFYHLLISSALLKSPSFLFLLHH</sequence>
<protein>
    <submittedName>
        <fullName evidence="1">Uncharacterized protein</fullName>
    </submittedName>
</protein>
<proteinExistence type="predicted"/>